<gene>
    <name evidence="3" type="ORF">PSFLO_00938</name>
</gene>
<keyword evidence="2" id="KW-0732">Signal</keyword>
<evidence type="ECO:0000313" key="4">
    <source>
        <dbReference type="Proteomes" id="UP000323386"/>
    </source>
</evidence>
<feature type="chain" id="PRO_5023133304" evidence="2">
    <location>
        <begin position="28"/>
        <end position="425"/>
    </location>
</feature>
<feature type="region of interest" description="Disordered" evidence="1">
    <location>
        <begin position="170"/>
        <end position="192"/>
    </location>
</feature>
<name>A0A5C3EVE6_9BASI</name>
<evidence type="ECO:0000313" key="3">
    <source>
        <dbReference type="EMBL" id="SPO35467.1"/>
    </source>
</evidence>
<evidence type="ECO:0000256" key="1">
    <source>
        <dbReference type="SAM" id="MobiDB-lite"/>
    </source>
</evidence>
<accession>A0A5C3EVE6</accession>
<feature type="compositionally biased region" description="Low complexity" evidence="1">
    <location>
        <begin position="231"/>
        <end position="244"/>
    </location>
</feature>
<evidence type="ECO:0000256" key="2">
    <source>
        <dbReference type="SAM" id="SignalP"/>
    </source>
</evidence>
<proteinExistence type="predicted"/>
<protein>
    <submittedName>
        <fullName evidence="3">Uncharacterized protein</fullName>
    </submittedName>
</protein>
<feature type="region of interest" description="Disordered" evidence="1">
    <location>
        <begin position="209"/>
        <end position="357"/>
    </location>
</feature>
<dbReference type="EMBL" id="OOIP01000002">
    <property type="protein sequence ID" value="SPO35467.1"/>
    <property type="molecule type" value="Genomic_DNA"/>
</dbReference>
<feature type="signal peptide" evidence="2">
    <location>
        <begin position="1"/>
        <end position="27"/>
    </location>
</feature>
<dbReference type="Proteomes" id="UP000323386">
    <property type="component" value="Unassembled WGS sequence"/>
</dbReference>
<feature type="compositionally biased region" description="Low complexity" evidence="1">
    <location>
        <begin position="304"/>
        <end position="317"/>
    </location>
</feature>
<dbReference type="AlphaFoldDB" id="A0A5C3EVE6"/>
<keyword evidence="4" id="KW-1185">Reference proteome</keyword>
<reference evidence="3 4" key="1">
    <citation type="submission" date="2018-03" db="EMBL/GenBank/DDBJ databases">
        <authorList>
            <person name="Guldener U."/>
        </authorList>
    </citation>
    <scope>NUCLEOTIDE SEQUENCE [LARGE SCALE GENOMIC DNA]</scope>
    <source>
        <strain evidence="3 4">DAOM196992</strain>
    </source>
</reference>
<feature type="compositionally biased region" description="Low complexity" evidence="1">
    <location>
        <begin position="324"/>
        <end position="357"/>
    </location>
</feature>
<sequence>MHAGLTVQFSSFCKLAPAILCLPACLSAKLASQPAGFEYLLQQAGVKGSYDLGRRGPLALGSAFRSVLRPFWAARVLRPEFGGLLRPNKAGGPLRPGIGGLLRLFWAAQALRTQNGRVSRCFGPQHWYGQKYDFSAYVSTGGQACARWPATRPFATRPFCKIHPPATRLSCPPTTTIRRQPPPLARSPAPASQPLVSCQLLARPSRQSSTAAWPCQSPNQPPAATRASRQPLAAASHSPSLASSRPVQPPASRPPAKRSQPAARVASKPATHQPPAASCQQGPASQPPKPAIQLPAKRSRQPLAQPAAGCQPSAQPASQPPALPAAQPSQPPASRLSSAAACHSPAASGAPPASQPSVSFDCWRSSSAAPLRAIADSFAPLSLLPAPPSPPYFAAALLPPCCRPAATLLYRRCCCLCRYHIAIEL</sequence>
<organism evidence="3 4">
    <name type="scientific">Pseudozyma flocculosa</name>
    <dbReference type="NCBI Taxonomy" id="84751"/>
    <lineage>
        <taxon>Eukaryota</taxon>
        <taxon>Fungi</taxon>
        <taxon>Dikarya</taxon>
        <taxon>Basidiomycota</taxon>
        <taxon>Ustilaginomycotina</taxon>
        <taxon>Ustilaginomycetes</taxon>
        <taxon>Ustilaginales</taxon>
        <taxon>Ustilaginaceae</taxon>
        <taxon>Pseudozyma</taxon>
    </lineage>
</organism>